<dbReference type="Proteomes" id="UP001320119">
    <property type="component" value="Chromosome"/>
</dbReference>
<gene>
    <name evidence="1" type="ORF">MARGE09_P0238</name>
</gene>
<keyword evidence="2" id="KW-1185">Reference proteome</keyword>
<dbReference type="InterPro" id="IPR027417">
    <property type="entry name" value="P-loop_NTPase"/>
</dbReference>
<dbReference type="KEGG" id="marq:MARGE09_P0238"/>
<dbReference type="RefSeq" id="WP_236985547.1">
    <property type="nucleotide sequence ID" value="NZ_AP023086.1"/>
</dbReference>
<sequence>MREYRVEAAKALVYLLAQKESEEAVISMPPSGFMEAYWDVIKTQTCAKITLFDAPENILKRLIFFDEESNPKEKTLNKEQTARYLKSIYTDMEYFQDSYNRSDAQIAITGLNPHQAAKKVSVILRVMKKIH</sequence>
<protein>
    <submittedName>
        <fullName evidence="1">Uncharacterized protein</fullName>
    </submittedName>
</protein>
<accession>A0AAN1WEC1</accession>
<evidence type="ECO:0000313" key="2">
    <source>
        <dbReference type="Proteomes" id="UP001320119"/>
    </source>
</evidence>
<evidence type="ECO:0000313" key="1">
    <source>
        <dbReference type="EMBL" id="BCD96039.1"/>
    </source>
</evidence>
<dbReference type="EMBL" id="AP023086">
    <property type="protein sequence ID" value="BCD96039.1"/>
    <property type="molecule type" value="Genomic_DNA"/>
</dbReference>
<reference evidence="1 2" key="1">
    <citation type="journal article" date="2022" name="IScience">
        <title>An ultrasensitive nanofiber-based assay for enzymatic hydrolysis and deep-sea microbial degradation of cellulose.</title>
        <authorList>
            <person name="Tsudome M."/>
            <person name="Tachioka M."/>
            <person name="Miyazaki M."/>
            <person name="Uchimura K."/>
            <person name="Tsuda M."/>
            <person name="Takaki Y."/>
            <person name="Deguchi S."/>
        </authorList>
    </citation>
    <scope>NUCLEOTIDE SEQUENCE [LARGE SCALE GENOMIC DNA]</scope>
    <source>
        <strain evidence="1 2">GE09</strain>
    </source>
</reference>
<proteinExistence type="predicted"/>
<name>A0AAN1WEC1_9GAMM</name>
<dbReference type="AlphaFoldDB" id="A0AAN1WEC1"/>
<dbReference type="Gene3D" id="3.40.50.300">
    <property type="entry name" value="P-loop containing nucleotide triphosphate hydrolases"/>
    <property type="match status" value="1"/>
</dbReference>
<organism evidence="1 2">
    <name type="scientific">Marinagarivorans cellulosilyticus</name>
    <dbReference type="NCBI Taxonomy" id="2721545"/>
    <lineage>
        <taxon>Bacteria</taxon>
        <taxon>Pseudomonadati</taxon>
        <taxon>Pseudomonadota</taxon>
        <taxon>Gammaproteobacteria</taxon>
        <taxon>Cellvibrionales</taxon>
        <taxon>Cellvibrionaceae</taxon>
        <taxon>Marinagarivorans</taxon>
    </lineage>
</organism>